<comment type="caution">
    <text evidence="2">The sequence shown here is derived from an EMBL/GenBank/DDBJ whole genome shotgun (WGS) entry which is preliminary data.</text>
</comment>
<keyword evidence="1" id="KW-1133">Transmembrane helix</keyword>
<reference evidence="2 3" key="1">
    <citation type="journal article" date="2019" name="Nat. Med.">
        <title>A library of human gut bacterial isolates paired with longitudinal multiomics data enables mechanistic microbiome research.</title>
        <authorList>
            <person name="Poyet M."/>
            <person name="Groussin M."/>
            <person name="Gibbons S.M."/>
            <person name="Avila-Pacheco J."/>
            <person name="Jiang X."/>
            <person name="Kearney S.M."/>
            <person name="Perrotta A.R."/>
            <person name="Berdy B."/>
            <person name="Zhao S."/>
            <person name="Lieberman T.D."/>
            <person name="Swanson P.K."/>
            <person name="Smith M."/>
            <person name="Roesemann S."/>
            <person name="Alexander J.E."/>
            <person name="Rich S.A."/>
            <person name="Livny J."/>
            <person name="Vlamakis H."/>
            <person name="Clish C."/>
            <person name="Bullock K."/>
            <person name="Deik A."/>
            <person name="Scott J."/>
            <person name="Pierce K.A."/>
            <person name="Xavier R.J."/>
            <person name="Alm E.J."/>
        </authorList>
    </citation>
    <scope>NUCLEOTIDE SEQUENCE [LARGE SCALE GENOMIC DNA]</scope>
    <source>
        <strain evidence="2 3">BIOML-A17</strain>
    </source>
</reference>
<keyword evidence="1" id="KW-0472">Membrane</keyword>
<name>A0A414KUX9_BACSE</name>
<organism evidence="2 3">
    <name type="scientific">Bacteroides stercoris</name>
    <dbReference type="NCBI Taxonomy" id="46506"/>
    <lineage>
        <taxon>Bacteria</taxon>
        <taxon>Pseudomonadati</taxon>
        <taxon>Bacteroidota</taxon>
        <taxon>Bacteroidia</taxon>
        <taxon>Bacteroidales</taxon>
        <taxon>Bacteroidaceae</taxon>
        <taxon>Bacteroides</taxon>
    </lineage>
</organism>
<feature type="transmembrane region" description="Helical" evidence="1">
    <location>
        <begin position="27"/>
        <end position="48"/>
    </location>
</feature>
<sequence length="73" mass="8165">MRALRLSIAGSAVAGWKPGSPQLRDEVFLGVSLGFCTFIIGLCTMLLRINNGEIFFFARCSMLFRQFVLCLFL</sequence>
<dbReference type="Proteomes" id="UP000440773">
    <property type="component" value="Unassembled WGS sequence"/>
</dbReference>
<evidence type="ECO:0000256" key="1">
    <source>
        <dbReference type="SAM" id="Phobius"/>
    </source>
</evidence>
<accession>A0A414KUX9</accession>
<dbReference type="EMBL" id="WCLP01000017">
    <property type="protein sequence ID" value="KAB5281820.1"/>
    <property type="molecule type" value="Genomic_DNA"/>
</dbReference>
<dbReference type="AlphaFoldDB" id="A0A414KUX9"/>
<keyword evidence="1" id="KW-0812">Transmembrane</keyword>
<proteinExistence type="predicted"/>
<evidence type="ECO:0000313" key="3">
    <source>
        <dbReference type="Proteomes" id="UP000440773"/>
    </source>
</evidence>
<gene>
    <name evidence="2" type="ORF">F9962_07900</name>
</gene>
<protein>
    <submittedName>
        <fullName evidence="2">Uncharacterized protein</fullName>
    </submittedName>
</protein>
<evidence type="ECO:0000313" key="2">
    <source>
        <dbReference type="EMBL" id="KAB5281820.1"/>
    </source>
</evidence>